<dbReference type="Proteomes" id="UP000009134">
    <property type="component" value="Chromosome"/>
</dbReference>
<feature type="transmembrane region" description="Helical" evidence="2">
    <location>
        <begin position="21"/>
        <end position="41"/>
    </location>
</feature>
<dbReference type="KEGG" id="nar:Saro_3177"/>
<keyword evidence="2" id="KW-0472">Membrane</keyword>
<evidence type="ECO:0000313" key="4">
    <source>
        <dbReference type="Proteomes" id="UP000009134"/>
    </source>
</evidence>
<keyword evidence="4" id="KW-1185">Reference proteome</keyword>
<accession>Q2G3G1</accession>
<name>Q2G3G1_NOVAD</name>
<dbReference type="HOGENOM" id="CLU_462186_0_0_5"/>
<reference evidence="4" key="1">
    <citation type="submission" date="2006-01" db="EMBL/GenBank/DDBJ databases">
        <title>Complete sequence of Novosphingobium aromaticivorans DSM 12444.</title>
        <authorList>
            <consortium name="US DOE Joint Genome Institute"/>
            <person name="Copeland A."/>
            <person name="Lucas S."/>
            <person name="Lapidus A."/>
            <person name="Barry K."/>
            <person name="Detter J.C."/>
            <person name="Glavina T."/>
            <person name="Hammon N."/>
            <person name="Israni S."/>
            <person name="Pitluck S."/>
            <person name="Chain P."/>
            <person name="Malfatti S."/>
            <person name="Shin M."/>
            <person name="Vergez L."/>
            <person name="Schmutz J."/>
            <person name="Larimer F."/>
            <person name="Land M."/>
            <person name="Kyrpides N."/>
            <person name="Ivanova N."/>
            <person name="Fredrickson J."/>
            <person name="Balkwill D."/>
            <person name="Romine M.F."/>
            <person name="Richardson P."/>
        </authorList>
    </citation>
    <scope>NUCLEOTIDE SEQUENCE [LARGE SCALE GENOMIC DNA]</scope>
    <source>
        <strain evidence="4">ATCC 700278 / DSM 12444 / CCUG 56034 / CIP 105152 / NBRC 16084 / F199</strain>
    </source>
</reference>
<sequence length="527" mass="54509">MTATKRNPKPITAHPMFPAVTALWSGTFLGLGSFALAPRLLEGPIVALGLPQILPAAAPPLGLTARVLVMVAMMIGGALLGFIVGRRLAPGRSEAPERAVGSRRSSVIAGAPRPPLNVTVDVGDSLDLPEEPHQPLRRRSLSVTDESRQAMPAQFAPLPWEDLDLERAGEAPEVAVERFAEPDSPPGVDADQSADGQVANEQQPTSAPVAEGAPLLQARAAEASPLYAAPPESLGLVQLVERLALAIAARTANPDRQVRQADEAAPLRASPVMAPPQSFPATSEPLSRLPGIAPSNVAPAEAAPFLRPADADRVVPLRPAAMQPMPLAPRAGQADDLDVDHLGLDRFLRMPASDVAPPDGQVVPATPFAVEHVEDIEVEADLPTDAEPDDRDDRYSSLLDMAPIAARHEPFHIDVGFHGAGVGPDAAGSDGVEPVVVFPGQSSALDAAAVAGVGSRPFERPAIDGVTGQAGANSPLAAPGRAAPSMPVEALDATALPVHPGPAADAEEADRALRAALATLQRMTAQG</sequence>
<evidence type="ECO:0000256" key="1">
    <source>
        <dbReference type="SAM" id="MobiDB-lite"/>
    </source>
</evidence>
<gene>
    <name evidence="3" type="ordered locus">Saro_3177</name>
</gene>
<feature type="region of interest" description="Disordered" evidence="1">
    <location>
        <begin position="93"/>
        <end position="159"/>
    </location>
</feature>
<keyword evidence="2" id="KW-1133">Transmembrane helix</keyword>
<feature type="region of interest" description="Disordered" evidence="1">
    <location>
        <begin position="464"/>
        <end position="483"/>
    </location>
</feature>
<feature type="region of interest" description="Disordered" evidence="1">
    <location>
        <begin position="253"/>
        <end position="284"/>
    </location>
</feature>
<evidence type="ECO:0000313" key="3">
    <source>
        <dbReference type="EMBL" id="ABD27612.1"/>
    </source>
</evidence>
<dbReference type="EMBL" id="CP000248">
    <property type="protein sequence ID" value="ABD27612.1"/>
    <property type="molecule type" value="Genomic_DNA"/>
</dbReference>
<feature type="region of interest" description="Disordered" evidence="1">
    <location>
        <begin position="180"/>
        <end position="208"/>
    </location>
</feature>
<protein>
    <submittedName>
        <fullName evidence="3">Uncharacterized protein</fullName>
    </submittedName>
</protein>
<dbReference type="AlphaFoldDB" id="Q2G3G1"/>
<proteinExistence type="predicted"/>
<feature type="transmembrane region" description="Helical" evidence="2">
    <location>
        <begin position="61"/>
        <end position="84"/>
    </location>
</feature>
<evidence type="ECO:0000256" key="2">
    <source>
        <dbReference type="SAM" id="Phobius"/>
    </source>
</evidence>
<dbReference type="RefSeq" id="WP_011446814.1">
    <property type="nucleotide sequence ID" value="NC_007794.1"/>
</dbReference>
<keyword evidence="2" id="KW-0812">Transmembrane</keyword>
<dbReference type="STRING" id="279238.Saro_3177"/>
<organism evidence="3 4">
    <name type="scientific">Novosphingobium aromaticivorans (strain ATCC 700278 / DSM 12444 / CCUG 56034 / CIP 105152 / NBRC 16084 / F199)</name>
    <dbReference type="NCBI Taxonomy" id="279238"/>
    <lineage>
        <taxon>Bacteria</taxon>
        <taxon>Pseudomonadati</taxon>
        <taxon>Pseudomonadota</taxon>
        <taxon>Alphaproteobacteria</taxon>
        <taxon>Sphingomonadales</taxon>
        <taxon>Sphingomonadaceae</taxon>
        <taxon>Novosphingobium</taxon>
    </lineage>
</organism>